<evidence type="ECO:0000256" key="1">
    <source>
        <dbReference type="ARBA" id="ARBA00008005"/>
    </source>
</evidence>
<comment type="similarity">
    <text evidence="1">Belongs to the myoviridae tail sheath protein family.</text>
</comment>
<name>M0I0R8_HALEO</name>
<dbReference type="Gene3D" id="3.40.50.11780">
    <property type="match status" value="2"/>
</dbReference>
<comment type="caution">
    <text evidence="5">The sequence shown here is derived from an EMBL/GenBank/DDBJ whole genome shotgun (WGS) entry which is preliminary data.</text>
</comment>
<gene>
    <name evidence="5" type="ORF">C453_00635</name>
</gene>
<dbReference type="InterPro" id="IPR035089">
    <property type="entry name" value="Phage_sheath_subtilisin"/>
</dbReference>
<feature type="domain" description="Tail sheath protein C-terminal" evidence="4">
    <location>
        <begin position="472"/>
        <end position="578"/>
    </location>
</feature>
<reference evidence="5 6" key="1">
    <citation type="journal article" date="2014" name="PLoS Genet.">
        <title>Phylogenetically driven sequencing of extremely halophilic archaea reveals strategies for static and dynamic osmo-response.</title>
        <authorList>
            <person name="Becker E.A."/>
            <person name="Seitzer P.M."/>
            <person name="Tritt A."/>
            <person name="Larsen D."/>
            <person name="Krusor M."/>
            <person name="Yao A.I."/>
            <person name="Wu D."/>
            <person name="Madern D."/>
            <person name="Eisen J.A."/>
            <person name="Darling A.E."/>
            <person name="Facciotti M.T."/>
        </authorList>
    </citation>
    <scope>NUCLEOTIDE SEQUENCE [LARGE SCALE GENOMIC DNA]</scope>
    <source>
        <strain evidence="5 6">ATCC BAA-1513</strain>
    </source>
</reference>
<feature type="domain" description="Tail sheath protein subtilisin-like" evidence="3">
    <location>
        <begin position="310"/>
        <end position="471"/>
    </location>
</feature>
<feature type="compositionally biased region" description="Acidic residues" evidence="2">
    <location>
        <begin position="221"/>
        <end position="236"/>
    </location>
</feature>
<dbReference type="PANTHER" id="PTHR35861:SF1">
    <property type="entry name" value="PHAGE TAIL SHEATH PROTEIN"/>
    <property type="match status" value="1"/>
</dbReference>
<evidence type="ECO:0000256" key="2">
    <source>
        <dbReference type="SAM" id="MobiDB-lite"/>
    </source>
</evidence>
<protein>
    <submittedName>
        <fullName evidence="5">Phage tail sheath protein FI</fullName>
    </submittedName>
</protein>
<dbReference type="EMBL" id="AOLK01000002">
    <property type="protein sequence ID" value="ELZ89537.1"/>
    <property type="molecule type" value="Genomic_DNA"/>
</dbReference>
<feature type="region of interest" description="Disordered" evidence="2">
    <location>
        <begin position="213"/>
        <end position="237"/>
    </location>
</feature>
<dbReference type="OrthoDB" id="183220at2157"/>
<dbReference type="Pfam" id="PF17482">
    <property type="entry name" value="Phage_sheath_1C"/>
    <property type="match status" value="1"/>
</dbReference>
<dbReference type="AlphaFoldDB" id="M0I0R8"/>
<dbReference type="InterPro" id="IPR052042">
    <property type="entry name" value="Tail_sheath_structural"/>
</dbReference>
<dbReference type="Proteomes" id="UP000011612">
    <property type="component" value="Unassembled WGS sequence"/>
</dbReference>
<keyword evidence="6" id="KW-1185">Reference proteome</keyword>
<proteinExistence type="inferred from homology"/>
<dbReference type="PANTHER" id="PTHR35861">
    <property type="match status" value="1"/>
</dbReference>
<dbReference type="PATRIC" id="fig|1230453.4.peg.118"/>
<sequence length="584" mass="64650">MSEYQSPGVYVEEVQSGSKSVEGVSTSTAGFLGQTERGPVEPRLITNYSDFERLYGSSPKSSNLDSAVDGFFKNGGSRCYVGRVCGADVNDVATGILADDQGNEVAEVEAIGPGKWGESVAVIVEESQYPGQFDIIVRYWSDDLETVKKPHGDRPDPSPDVEEVFDGLSADMQSSNFYEKQLESSVLVNIEYKGDGMPVEGLTWLHRDSQPTLYSDGGVVEAEEEEDEAEEDEDEEKTVVHIPEDLDELEQESLESIAEPLELELDGADKDDLVVELEEVREGEREVDAEIITEKPEADGEVTLKDYEGVNKPGLRTGLAAFEAIDEISMVCAPDENDVEGLTDALVTHCENMGDRFAILQSPQNPGPISEIETPVDSSYAAYYYPWVKVLDPVTNREKLVPPGGHIAGIYSRTDQEHGVHKAPANETLRGIVGLQHNITKGEQDVLNPKGINCIRSFQGRGIRVWGARTTSSDPEWKYLNVRRLFLYIEQSIKEGTQWAVFEPNDQDTWGRIRQSVNNFLRTVWRNGGLQGQSEDDAFYVKCGEETMSQDDIDNGRLIVEIGVAPVKPAEFVIFRISQDTEQA</sequence>
<dbReference type="STRING" id="1230453.C453_00635"/>
<evidence type="ECO:0000313" key="6">
    <source>
        <dbReference type="Proteomes" id="UP000011612"/>
    </source>
</evidence>
<evidence type="ECO:0000313" key="5">
    <source>
        <dbReference type="EMBL" id="ELZ89537.1"/>
    </source>
</evidence>
<accession>M0I0R8</accession>
<evidence type="ECO:0000259" key="4">
    <source>
        <dbReference type="Pfam" id="PF17482"/>
    </source>
</evidence>
<organism evidence="5 6">
    <name type="scientific">Haloferax elongans ATCC BAA-1513</name>
    <dbReference type="NCBI Taxonomy" id="1230453"/>
    <lineage>
        <taxon>Archaea</taxon>
        <taxon>Methanobacteriati</taxon>
        <taxon>Methanobacteriota</taxon>
        <taxon>Stenosarchaea group</taxon>
        <taxon>Halobacteria</taxon>
        <taxon>Halobacteriales</taxon>
        <taxon>Haloferacaceae</taxon>
        <taxon>Haloferax</taxon>
    </lineage>
</organism>
<dbReference type="InterPro" id="IPR020287">
    <property type="entry name" value="Tail_sheath_C"/>
</dbReference>
<evidence type="ECO:0000259" key="3">
    <source>
        <dbReference type="Pfam" id="PF04984"/>
    </source>
</evidence>
<dbReference type="RefSeq" id="WP_008322035.1">
    <property type="nucleotide sequence ID" value="NZ_AOLK01000002.1"/>
</dbReference>
<dbReference type="Pfam" id="PF04984">
    <property type="entry name" value="Phage_sheath_1"/>
    <property type="match status" value="1"/>
</dbReference>